<dbReference type="Proteomes" id="UP001206128">
    <property type="component" value="Unassembled WGS sequence"/>
</dbReference>
<feature type="compositionally biased region" description="Low complexity" evidence="1">
    <location>
        <begin position="51"/>
        <end position="72"/>
    </location>
</feature>
<evidence type="ECO:0000313" key="2">
    <source>
        <dbReference type="EMBL" id="MCP2168370.1"/>
    </source>
</evidence>
<gene>
    <name evidence="2" type="ORF">LX83_005248</name>
</gene>
<feature type="region of interest" description="Disordered" evidence="1">
    <location>
        <begin position="1"/>
        <end position="110"/>
    </location>
</feature>
<name>A0AAE3GHQ0_9PSEU</name>
<protein>
    <submittedName>
        <fullName evidence="2">Uncharacterized protein</fullName>
    </submittedName>
</protein>
<organism evidence="2 3">
    <name type="scientific">Goodfellowiella coeruleoviolacea</name>
    <dbReference type="NCBI Taxonomy" id="334858"/>
    <lineage>
        <taxon>Bacteria</taxon>
        <taxon>Bacillati</taxon>
        <taxon>Actinomycetota</taxon>
        <taxon>Actinomycetes</taxon>
        <taxon>Pseudonocardiales</taxon>
        <taxon>Pseudonocardiaceae</taxon>
        <taxon>Goodfellowiella</taxon>
    </lineage>
</organism>
<dbReference type="AlphaFoldDB" id="A0AAE3GHQ0"/>
<dbReference type="EMBL" id="JAMTCK010000013">
    <property type="protein sequence ID" value="MCP2168370.1"/>
    <property type="molecule type" value="Genomic_DNA"/>
</dbReference>
<reference evidence="2" key="1">
    <citation type="submission" date="2022-06" db="EMBL/GenBank/DDBJ databases">
        <title>Genomic Encyclopedia of Archaeal and Bacterial Type Strains, Phase II (KMG-II): from individual species to whole genera.</title>
        <authorList>
            <person name="Goeker M."/>
        </authorList>
    </citation>
    <scope>NUCLEOTIDE SEQUENCE</scope>
    <source>
        <strain evidence="2">DSM 43935</strain>
    </source>
</reference>
<feature type="compositionally biased region" description="Polar residues" evidence="1">
    <location>
        <begin position="18"/>
        <end position="31"/>
    </location>
</feature>
<keyword evidence="3" id="KW-1185">Reference proteome</keyword>
<accession>A0AAE3GHQ0</accession>
<evidence type="ECO:0000256" key="1">
    <source>
        <dbReference type="SAM" id="MobiDB-lite"/>
    </source>
</evidence>
<sequence length="196" mass="21155">MQPNHPRGGTDAPRHATTESAVNGTRLTTEQPAVHNTPVGGPTGEDPTARGPNTAGPNTAGPAGTGSTTALARPTTGQAAGPPRMALNDDAATTPTPLHTGRDRANPNLFGEDELDKFRSRWQRLQASFVDDPKRAVRDADELVADVMQALAATFAKHKSTLEDQWRESDQARTEDLRLVLQDYRTFFQRLLGVTH</sequence>
<proteinExistence type="predicted"/>
<comment type="caution">
    <text evidence="2">The sequence shown here is derived from an EMBL/GenBank/DDBJ whole genome shotgun (WGS) entry which is preliminary data.</text>
</comment>
<evidence type="ECO:0000313" key="3">
    <source>
        <dbReference type="Proteomes" id="UP001206128"/>
    </source>
</evidence>